<name>G7DWK4_MIXOS</name>
<sequence>MRASSCYFKHQPRALRTVPSWKSAHIALVGWAFDKSHSVSTSSGKTSITWCDRVEHHCIVAAAGQPCSFARTLAPTLVHLHLHTMKQFRSAAMASMALLCLLSSTFIESAEALPTRASHSLMARRERLAKRHTPSASLQKRASFGVQSNAGASPPRTWMGKKIDSPASVVVNAEPVSADVGSAYTDYASDSTLVKRAEPLAEVSAASASSAMPTPTLAFGNFSITNVSSLPTLTVTEILVPTMVSTQVPVGDKNVTEESIAYVPQAQNATSSEKIASGVFPGSNGGVKLISGTLSIASSSSAARPTVTVNVVVTATQDSAVTDSVTSTKTKEAVDATSTKLSSTGIIKVAPTSITFSSSAPATSSKPESSASETKTSASETVTTDSETKTSATEGKTSATGSKTSASASETAKSATESSKTTSSTHMTSASVTASLETSKAMSETAKTSSSASSTARPSSSVKSEPPSSSMSKTSSTDKPTSTSKPSETASSMSSASSSSMSSMPSATGSMSSSMTSASSTMSSSASSSSSVTTSALPSSSVISTSSAAPTSTTVSSSAEPTSTDSSASSAVTDAPTSTASTPSTTSSAATDCSCTSASAEPSMGLRRRGVPLRMEARAVCDCSTSAASSDAASPTPTVF</sequence>
<evidence type="ECO:0000313" key="2">
    <source>
        <dbReference type="EMBL" id="GAA94964.1"/>
    </source>
</evidence>
<dbReference type="Proteomes" id="UP000009131">
    <property type="component" value="Unassembled WGS sequence"/>
</dbReference>
<evidence type="ECO:0000256" key="1">
    <source>
        <dbReference type="SAM" id="MobiDB-lite"/>
    </source>
</evidence>
<comment type="caution">
    <text evidence="2">The sequence shown here is derived from an EMBL/GenBank/DDBJ whole genome shotgun (WGS) entry which is preliminary data.</text>
</comment>
<reference evidence="2 3" key="1">
    <citation type="journal article" date="2011" name="J. Gen. Appl. Microbiol.">
        <title>Draft genome sequencing of the enigmatic basidiomycete Mixia osmundae.</title>
        <authorList>
            <person name="Nishida H."/>
            <person name="Nagatsuka Y."/>
            <person name="Sugiyama J."/>
        </authorList>
    </citation>
    <scope>NUCLEOTIDE SEQUENCE [LARGE SCALE GENOMIC DNA]</scope>
    <source>
        <strain evidence="3">CBS 9802 / IAM 14324 / JCM 22182 / KY 12970</strain>
    </source>
</reference>
<keyword evidence="3" id="KW-1185">Reference proteome</keyword>
<feature type="compositionally biased region" description="Low complexity" evidence="1">
    <location>
        <begin position="356"/>
        <end position="384"/>
    </location>
</feature>
<dbReference type="EMBL" id="BABT02000052">
    <property type="protein sequence ID" value="GAA94964.1"/>
    <property type="molecule type" value="Genomic_DNA"/>
</dbReference>
<organism evidence="2 3">
    <name type="scientific">Mixia osmundae (strain CBS 9802 / IAM 14324 / JCM 22182 / KY 12970)</name>
    <dbReference type="NCBI Taxonomy" id="764103"/>
    <lineage>
        <taxon>Eukaryota</taxon>
        <taxon>Fungi</taxon>
        <taxon>Dikarya</taxon>
        <taxon>Basidiomycota</taxon>
        <taxon>Pucciniomycotina</taxon>
        <taxon>Mixiomycetes</taxon>
        <taxon>Mixiales</taxon>
        <taxon>Mixiaceae</taxon>
        <taxon>Mixia</taxon>
    </lineage>
</organism>
<feature type="compositionally biased region" description="Polar residues" evidence="1">
    <location>
        <begin position="134"/>
        <end position="151"/>
    </location>
</feature>
<feature type="compositionally biased region" description="Low complexity" evidence="1">
    <location>
        <begin position="393"/>
        <end position="601"/>
    </location>
</feature>
<dbReference type="STRING" id="764103.G7DWK4"/>
<protein>
    <submittedName>
        <fullName evidence="2">Uncharacterized protein</fullName>
    </submittedName>
</protein>
<evidence type="ECO:0000313" key="3">
    <source>
        <dbReference type="Proteomes" id="UP000009131"/>
    </source>
</evidence>
<feature type="region of interest" description="Disordered" evidence="1">
    <location>
        <begin position="130"/>
        <end position="159"/>
    </location>
</feature>
<proteinExistence type="predicted"/>
<dbReference type="HOGENOM" id="CLU_490086_0_0_1"/>
<gene>
    <name evidence="2" type="primary">Mo01619</name>
    <name evidence="2" type="ORF">E5Q_01619</name>
</gene>
<accession>G7DWK4</accession>
<reference evidence="2 3" key="2">
    <citation type="journal article" date="2012" name="Open Biol.">
        <title>Characteristics of nucleosomes and linker DNA regions on the genome of the basidiomycete Mixia osmundae revealed by mono- and dinucleosome mapping.</title>
        <authorList>
            <person name="Nishida H."/>
            <person name="Kondo S."/>
            <person name="Matsumoto T."/>
            <person name="Suzuki Y."/>
            <person name="Yoshikawa H."/>
            <person name="Taylor T.D."/>
            <person name="Sugiyama J."/>
        </authorList>
    </citation>
    <scope>NUCLEOTIDE SEQUENCE [LARGE SCALE GENOMIC DNA]</scope>
    <source>
        <strain evidence="3">CBS 9802 / IAM 14324 / JCM 22182 / KY 12970</strain>
    </source>
</reference>
<feature type="region of interest" description="Disordered" evidence="1">
    <location>
        <begin position="356"/>
        <end position="611"/>
    </location>
</feature>
<dbReference type="InParanoid" id="G7DWK4"/>
<dbReference type="AlphaFoldDB" id="G7DWK4"/>